<keyword evidence="5 6" id="KW-0472">Membrane</keyword>
<feature type="transmembrane region" description="Helical" evidence="6">
    <location>
        <begin position="545"/>
        <end position="565"/>
    </location>
</feature>
<keyword evidence="4 6" id="KW-1133">Transmembrane helix</keyword>
<feature type="transmembrane region" description="Helical" evidence="6">
    <location>
        <begin position="193"/>
        <end position="215"/>
    </location>
</feature>
<feature type="transmembrane region" description="Helical" evidence="6">
    <location>
        <begin position="577"/>
        <end position="597"/>
    </location>
</feature>
<feature type="domain" description="ABC3 transporter permease C-terminal" evidence="7">
    <location>
        <begin position="496"/>
        <end position="609"/>
    </location>
</feature>
<comment type="subcellular location">
    <subcellularLocation>
        <location evidence="1">Cell membrane</location>
        <topology evidence="1">Multi-pass membrane protein</topology>
    </subcellularLocation>
</comment>
<feature type="transmembrane region" description="Helical" evidence="6">
    <location>
        <begin position="146"/>
        <end position="173"/>
    </location>
</feature>
<protein>
    <recommendedName>
        <fullName evidence="7">ABC3 transporter permease C-terminal domain-containing protein</fullName>
    </recommendedName>
</protein>
<dbReference type="GO" id="GO:0005886">
    <property type="term" value="C:plasma membrane"/>
    <property type="evidence" value="ECO:0007669"/>
    <property type="project" value="UniProtKB-SubCell"/>
</dbReference>
<organism evidence="8 9">
    <name type="scientific">Labilibaculum filiforme</name>
    <dbReference type="NCBI Taxonomy" id="1940526"/>
    <lineage>
        <taxon>Bacteria</taxon>
        <taxon>Pseudomonadati</taxon>
        <taxon>Bacteroidota</taxon>
        <taxon>Bacteroidia</taxon>
        <taxon>Marinilabiliales</taxon>
        <taxon>Marinifilaceae</taxon>
        <taxon>Labilibaculum</taxon>
    </lineage>
</organism>
<dbReference type="AlphaFoldDB" id="A0A2N3HX26"/>
<dbReference type="Pfam" id="PF02687">
    <property type="entry name" value="FtsX"/>
    <property type="match status" value="2"/>
</dbReference>
<dbReference type="InterPro" id="IPR050250">
    <property type="entry name" value="Macrolide_Exporter_MacB"/>
</dbReference>
<dbReference type="PANTHER" id="PTHR30572:SF18">
    <property type="entry name" value="ABC-TYPE MACROLIDE FAMILY EXPORT SYSTEM PERMEASE COMPONENT 2"/>
    <property type="match status" value="1"/>
</dbReference>
<dbReference type="Proteomes" id="UP000233535">
    <property type="component" value="Unassembled WGS sequence"/>
</dbReference>
<accession>A0A2N3HX26</accession>
<dbReference type="EMBL" id="MVDD01000008">
    <property type="protein sequence ID" value="PKQ62591.1"/>
    <property type="molecule type" value="Genomic_DNA"/>
</dbReference>
<reference evidence="8 9" key="1">
    <citation type="journal article" date="2017" name="Front. Microbiol.">
        <title>Labilibaculum manganireducens gen. nov., sp. nov. and Labilibaculum filiforme sp. nov., Novel Bacteroidetes Isolated from Subsurface Sediments of the Baltic Sea.</title>
        <authorList>
            <person name="Vandieken V."/>
            <person name="Marshall I.P."/>
            <person name="Niemann H."/>
            <person name="Engelen B."/>
            <person name="Cypionka H."/>
        </authorList>
    </citation>
    <scope>NUCLEOTIDE SEQUENCE [LARGE SCALE GENOMIC DNA]</scope>
    <source>
        <strain evidence="8 9">59.16B</strain>
    </source>
</reference>
<feature type="transmembrane region" description="Helical" evidence="6">
    <location>
        <begin position="496"/>
        <end position="518"/>
    </location>
</feature>
<evidence type="ECO:0000256" key="2">
    <source>
        <dbReference type="ARBA" id="ARBA00022475"/>
    </source>
</evidence>
<keyword evidence="3 6" id="KW-0812">Transmembrane</keyword>
<proteinExistence type="predicted"/>
<keyword evidence="9" id="KW-1185">Reference proteome</keyword>
<evidence type="ECO:0000256" key="5">
    <source>
        <dbReference type="ARBA" id="ARBA00023136"/>
    </source>
</evidence>
<keyword evidence="2" id="KW-1003">Cell membrane</keyword>
<dbReference type="InterPro" id="IPR003838">
    <property type="entry name" value="ABC3_permease_C"/>
</dbReference>
<evidence type="ECO:0000256" key="3">
    <source>
        <dbReference type="ARBA" id="ARBA00022692"/>
    </source>
</evidence>
<feature type="transmembrane region" description="Helical" evidence="6">
    <location>
        <begin position="236"/>
        <end position="259"/>
    </location>
</feature>
<sequence>MVRIPENSHISFDYIISENYSNGYRNSKKLWTNSYWVRTYIKLAENANIEESFLSRVSNHIGRYTNKTDKLIFQPLADIHLHSDYTPGLIDKNISSSKYVWIFTGLSLLILWMVILNFSILTTAISSEQAIQIGIQKINGAKRKHLIFQFIGNSLLQTFAAAFLALLLCWLLLPWFINIIGQNLSFHLSGKLILNLIVITVITALLASIYPSFYFSKLQPISIFQKRKSSSSKMSFFSFLIIIQFAIAIFSLAISAGIIKQLNYMQSKELGINHQNMIIVPTGLWYDSSAFKNELLQNPNIISVSASSYAPVNCGWETTYALNHQGLLDSVKASVFCVDQDFANNYGLELVQGKFLQMNYDDYWEEMRKSAKNEKNLTNESVIFPIVINQTAEKLFGFSDPIGQRIDDNIIVGVVKDFHFKPLHYPIGPLVLTNSPENIMTMNINIQANNFKETILFIKKIYQKHRDQRDFSYQFFDDILNREYQQEIRLKNITSLFSALTVLIALLGIFGISWFSICQRVKEIGIRKVNGAKTYEVIAMLNKDFLKWVAIAFVIACPIAWYAMHKWLENFAYKTELSWWIFALAGIIAMGIAMLTVSFQSWRAATRNPVESLRYE</sequence>
<comment type="caution">
    <text evidence="8">The sequence shown here is derived from an EMBL/GenBank/DDBJ whole genome shotgun (WGS) entry which is preliminary data.</text>
</comment>
<evidence type="ECO:0000256" key="6">
    <source>
        <dbReference type="SAM" id="Phobius"/>
    </source>
</evidence>
<feature type="domain" description="ABC3 transporter permease C-terminal" evidence="7">
    <location>
        <begin position="106"/>
        <end position="220"/>
    </location>
</feature>
<gene>
    <name evidence="8" type="ORF">BZG02_12805</name>
</gene>
<dbReference type="PANTHER" id="PTHR30572">
    <property type="entry name" value="MEMBRANE COMPONENT OF TRANSPORTER-RELATED"/>
    <property type="match status" value="1"/>
</dbReference>
<evidence type="ECO:0000313" key="8">
    <source>
        <dbReference type="EMBL" id="PKQ62591.1"/>
    </source>
</evidence>
<evidence type="ECO:0000256" key="1">
    <source>
        <dbReference type="ARBA" id="ARBA00004651"/>
    </source>
</evidence>
<name>A0A2N3HX26_9BACT</name>
<evidence type="ECO:0000259" key="7">
    <source>
        <dbReference type="Pfam" id="PF02687"/>
    </source>
</evidence>
<evidence type="ECO:0000256" key="4">
    <source>
        <dbReference type="ARBA" id="ARBA00022989"/>
    </source>
</evidence>
<evidence type="ECO:0000313" key="9">
    <source>
        <dbReference type="Proteomes" id="UP000233535"/>
    </source>
</evidence>
<feature type="transmembrane region" description="Helical" evidence="6">
    <location>
        <begin position="99"/>
        <end position="125"/>
    </location>
</feature>
<dbReference type="GO" id="GO:0022857">
    <property type="term" value="F:transmembrane transporter activity"/>
    <property type="evidence" value="ECO:0007669"/>
    <property type="project" value="TreeGrafter"/>
</dbReference>